<gene>
    <name evidence="1" type="ORF">UFOPK3564_00105</name>
</gene>
<name>A0A6J7FGE8_9ZZZZ</name>
<proteinExistence type="predicted"/>
<reference evidence="1" key="1">
    <citation type="submission" date="2020-05" db="EMBL/GenBank/DDBJ databases">
        <authorList>
            <person name="Chiriac C."/>
            <person name="Salcher M."/>
            <person name="Ghai R."/>
            <person name="Kavagutti S V."/>
        </authorList>
    </citation>
    <scope>NUCLEOTIDE SEQUENCE</scope>
</reference>
<accession>A0A6J7FGE8</accession>
<dbReference type="AlphaFoldDB" id="A0A6J7FGE8"/>
<sequence>MTDTKPAADPTMLDELRREVAGATGAARAGVDVAEHGTGHTARQIVYAIAQGAAADPDLRSLLRELAIESERLSGDAVRLHSRYIEAERAAAAAAESGDRDALVEARGPLEVVHVDGVQLHDAAAAVRRRLPRAYGDPLAIDPDWPTA</sequence>
<protein>
    <submittedName>
        <fullName evidence="1">Unannotated protein</fullName>
    </submittedName>
</protein>
<organism evidence="1">
    <name type="scientific">freshwater metagenome</name>
    <dbReference type="NCBI Taxonomy" id="449393"/>
    <lineage>
        <taxon>unclassified sequences</taxon>
        <taxon>metagenomes</taxon>
        <taxon>ecological metagenomes</taxon>
    </lineage>
</organism>
<dbReference type="EMBL" id="CAFBMK010000003">
    <property type="protein sequence ID" value="CAB4892565.1"/>
    <property type="molecule type" value="Genomic_DNA"/>
</dbReference>
<evidence type="ECO:0000313" key="1">
    <source>
        <dbReference type="EMBL" id="CAB4892565.1"/>
    </source>
</evidence>